<dbReference type="InterPro" id="IPR008271">
    <property type="entry name" value="Ser/Thr_kinase_AS"/>
</dbReference>
<dbReference type="GO" id="GO:0000155">
    <property type="term" value="F:phosphorelay sensor kinase activity"/>
    <property type="evidence" value="ECO:0007669"/>
    <property type="project" value="InterPro"/>
</dbReference>
<dbReference type="PROSITE" id="PS00108">
    <property type="entry name" value="PROTEIN_KINASE_ST"/>
    <property type="match status" value="1"/>
</dbReference>
<dbReference type="SUPFAM" id="SSF56112">
    <property type="entry name" value="Protein kinase-like (PK-like)"/>
    <property type="match status" value="1"/>
</dbReference>
<dbReference type="InterPro" id="IPR036097">
    <property type="entry name" value="HisK_dim/P_sf"/>
</dbReference>
<comment type="caution">
    <text evidence="8">The sequence shown here is derived from an EMBL/GenBank/DDBJ whole genome shotgun (WGS) entry which is preliminary data.</text>
</comment>
<organism evidence="8 9">
    <name type="scientific">Plectonema cf. radiosum LEGE 06105</name>
    <dbReference type="NCBI Taxonomy" id="945769"/>
    <lineage>
        <taxon>Bacteria</taxon>
        <taxon>Bacillati</taxon>
        <taxon>Cyanobacteriota</taxon>
        <taxon>Cyanophyceae</taxon>
        <taxon>Oscillatoriophycideae</taxon>
        <taxon>Oscillatoriales</taxon>
        <taxon>Microcoleaceae</taxon>
        <taxon>Plectonema</taxon>
    </lineage>
</organism>
<dbReference type="InterPro" id="IPR036890">
    <property type="entry name" value="HATPase_C_sf"/>
</dbReference>
<dbReference type="InterPro" id="IPR005467">
    <property type="entry name" value="His_kinase_dom"/>
</dbReference>
<feature type="domain" description="Histidine kinase" evidence="7">
    <location>
        <begin position="1563"/>
        <end position="1820"/>
    </location>
</feature>
<dbReference type="GO" id="GO:0005524">
    <property type="term" value="F:ATP binding"/>
    <property type="evidence" value="ECO:0007669"/>
    <property type="project" value="InterPro"/>
</dbReference>
<dbReference type="Pfam" id="PF00069">
    <property type="entry name" value="Pkinase"/>
    <property type="match status" value="1"/>
</dbReference>
<dbReference type="InterPro" id="IPR053159">
    <property type="entry name" value="Hybrid_Histidine_Kinase"/>
</dbReference>
<dbReference type="Gene3D" id="3.30.565.10">
    <property type="entry name" value="Histidine kinase-like ATPase, C-terminal domain"/>
    <property type="match status" value="1"/>
</dbReference>
<keyword evidence="9" id="KW-1185">Reference proteome</keyword>
<evidence type="ECO:0000259" key="6">
    <source>
        <dbReference type="PROSITE" id="PS50011"/>
    </source>
</evidence>
<dbReference type="PRINTS" id="PR00344">
    <property type="entry name" value="BCTRLSENSOR"/>
</dbReference>
<dbReference type="Gene3D" id="3.30.450.40">
    <property type="match status" value="1"/>
</dbReference>
<keyword evidence="3" id="KW-0418">Kinase</keyword>
<keyword evidence="5" id="KW-0175">Coiled coil</keyword>
<keyword evidence="3" id="KW-0808">Transferase</keyword>
<evidence type="ECO:0000313" key="9">
    <source>
        <dbReference type="Proteomes" id="UP000620559"/>
    </source>
</evidence>
<evidence type="ECO:0000256" key="3">
    <source>
        <dbReference type="ARBA" id="ARBA00022777"/>
    </source>
</evidence>
<dbReference type="SUPFAM" id="SSF52540">
    <property type="entry name" value="P-loop containing nucleoside triphosphate hydrolases"/>
    <property type="match status" value="1"/>
</dbReference>
<dbReference type="Pfam" id="PF13191">
    <property type="entry name" value="AAA_16"/>
    <property type="match status" value="1"/>
</dbReference>
<dbReference type="SMART" id="SM00220">
    <property type="entry name" value="S_TKc"/>
    <property type="match status" value="1"/>
</dbReference>
<dbReference type="CDD" id="cd14014">
    <property type="entry name" value="STKc_PknB_like"/>
    <property type="match status" value="1"/>
</dbReference>
<dbReference type="PANTHER" id="PTHR43642">
    <property type="entry name" value="HYBRID SIGNAL TRANSDUCTION HISTIDINE KINASE G"/>
    <property type="match status" value="1"/>
</dbReference>
<keyword evidence="4" id="KW-0902">Two-component regulatory system</keyword>
<evidence type="ECO:0000256" key="4">
    <source>
        <dbReference type="ARBA" id="ARBA00023012"/>
    </source>
</evidence>
<dbReference type="PROSITE" id="PS50109">
    <property type="entry name" value="HIS_KIN"/>
    <property type="match status" value="1"/>
</dbReference>
<dbReference type="Proteomes" id="UP000620559">
    <property type="component" value="Unassembled WGS sequence"/>
</dbReference>
<accession>A0A8J7F7C9</accession>
<dbReference type="Gene3D" id="1.10.510.10">
    <property type="entry name" value="Transferase(Phosphotransferase) domain 1"/>
    <property type="match status" value="1"/>
</dbReference>
<dbReference type="SUPFAM" id="SSF47384">
    <property type="entry name" value="Homodimeric domain of signal transducing histidine kinase"/>
    <property type="match status" value="1"/>
</dbReference>
<evidence type="ECO:0000256" key="1">
    <source>
        <dbReference type="ARBA" id="ARBA00000085"/>
    </source>
</evidence>
<name>A0A8J7F7C9_9CYAN</name>
<dbReference type="SMART" id="SM00065">
    <property type="entry name" value="GAF"/>
    <property type="match status" value="1"/>
</dbReference>
<dbReference type="InterPro" id="IPR029016">
    <property type="entry name" value="GAF-like_dom_sf"/>
</dbReference>
<dbReference type="InterPro" id="IPR041664">
    <property type="entry name" value="AAA_16"/>
</dbReference>
<dbReference type="InterPro" id="IPR027417">
    <property type="entry name" value="P-loop_NTPase"/>
</dbReference>
<evidence type="ECO:0000256" key="2">
    <source>
        <dbReference type="ARBA" id="ARBA00012438"/>
    </source>
</evidence>
<evidence type="ECO:0000259" key="7">
    <source>
        <dbReference type="PROSITE" id="PS50109"/>
    </source>
</evidence>
<dbReference type="Gene3D" id="3.30.200.20">
    <property type="entry name" value="Phosphorylase Kinase, domain 1"/>
    <property type="match status" value="1"/>
</dbReference>
<dbReference type="InterPro" id="IPR003018">
    <property type="entry name" value="GAF"/>
</dbReference>
<dbReference type="InterPro" id="IPR004358">
    <property type="entry name" value="Sig_transdc_His_kin-like_C"/>
</dbReference>
<dbReference type="InterPro" id="IPR003594">
    <property type="entry name" value="HATPase_dom"/>
</dbReference>
<dbReference type="EC" id="2.7.13.3" evidence="2"/>
<gene>
    <name evidence="8" type="ORF">IQ247_11935</name>
</gene>
<dbReference type="PROSITE" id="PS50011">
    <property type="entry name" value="PROTEIN_KINASE_DOM"/>
    <property type="match status" value="1"/>
</dbReference>
<dbReference type="SMART" id="SM00387">
    <property type="entry name" value="HATPase_c"/>
    <property type="match status" value="1"/>
</dbReference>
<dbReference type="Pfam" id="PF02518">
    <property type="entry name" value="HATPase_c"/>
    <property type="match status" value="1"/>
</dbReference>
<reference evidence="8" key="1">
    <citation type="submission" date="2020-10" db="EMBL/GenBank/DDBJ databases">
        <authorList>
            <person name="Castelo-Branco R."/>
            <person name="Eusebio N."/>
            <person name="Adriana R."/>
            <person name="Vieira A."/>
            <person name="Brugerolle De Fraissinette N."/>
            <person name="Rezende De Castro R."/>
            <person name="Schneider M.P."/>
            <person name="Vasconcelos V."/>
            <person name="Leao P.N."/>
        </authorList>
    </citation>
    <scope>NUCLEOTIDE SEQUENCE</scope>
    <source>
        <strain evidence="8">LEGE 06105</strain>
    </source>
</reference>
<feature type="domain" description="Protein kinase" evidence="6">
    <location>
        <begin position="10"/>
        <end position="271"/>
    </location>
</feature>
<protein>
    <recommendedName>
        <fullName evidence="2">histidine kinase</fullName>
        <ecNumber evidence="2">2.7.13.3</ecNumber>
    </recommendedName>
</protein>
<feature type="coiled-coil region" evidence="5">
    <location>
        <begin position="1524"/>
        <end position="1554"/>
    </location>
</feature>
<proteinExistence type="predicted"/>
<dbReference type="SUPFAM" id="SSF55874">
    <property type="entry name" value="ATPase domain of HSP90 chaperone/DNA topoisomerase II/histidine kinase"/>
    <property type="match status" value="1"/>
</dbReference>
<evidence type="ECO:0000313" key="8">
    <source>
        <dbReference type="EMBL" id="MBE9213369.1"/>
    </source>
</evidence>
<dbReference type="InterPro" id="IPR011009">
    <property type="entry name" value="Kinase-like_dom_sf"/>
</dbReference>
<dbReference type="InterPro" id="IPR000719">
    <property type="entry name" value="Prot_kinase_dom"/>
</dbReference>
<dbReference type="Gene3D" id="3.40.50.300">
    <property type="entry name" value="P-loop containing nucleotide triphosphate hydrolases"/>
    <property type="match status" value="1"/>
</dbReference>
<comment type="catalytic activity">
    <reaction evidence="1">
        <text>ATP + protein L-histidine = ADP + protein N-phospho-L-histidine.</text>
        <dbReference type="EC" id="2.7.13.3"/>
    </reaction>
</comment>
<dbReference type="Pfam" id="PF01590">
    <property type="entry name" value="GAF"/>
    <property type="match status" value="1"/>
</dbReference>
<dbReference type="SUPFAM" id="SSF55781">
    <property type="entry name" value="GAF domain-like"/>
    <property type="match status" value="1"/>
</dbReference>
<evidence type="ECO:0000256" key="5">
    <source>
        <dbReference type="SAM" id="Coils"/>
    </source>
</evidence>
<dbReference type="Gene3D" id="1.10.287.130">
    <property type="match status" value="1"/>
</dbReference>
<sequence length="1825" mass="206427">MLASTLVPGYDITEVIYEGINTIIYRGTSHLNQEKVILKILKEDYPTLDAITRLKHEYKITENLNLEGVVKILRLETEQNRLLLVLEDFGGQSLKQLLSLCKLELLEFLNIAVQLAKALISLHSHNIIHKDVKADNIIINPKTREVRLTDFSIASRLGKEKLQLTNPNQLEGTLTYMSPEQTGRMNRVLDYRTDFYSLGVTFYEMLTGRLPFQSNDPLELVHFHIAKQPVAIQQLNPEVPKAIANVVEKLMAKNAEDRYQTGKGLLADLELCREQLEITGTIIEFPPGRLDVLSQLLIPQKLYGRETQVTKLLDAFERVSKGSCELMLVSGYSGIGKSSVVYEVNKPITQKRGYFISGKFDQFKRNIPYASLIQAFNSLMQQLLTESATQLEKWRNKILTAVGANGQVIIDVIPEVELIIGKQPEVPQLGGTEAQNRFNRVFTEFIHVFAKKEHPLVIFLDDLQWADSGTLKLMQILTADPESKYLLLIGAYRDNEVNPAHPLIQTLEEIEKNNTIVNNIVLQPLESADVTLLVAETLKDNTERVNTLAELICNKTGRNPFFITQLLQALYQENLLKFDFTPFSSLTNKQKNQGMWNWDIEQIQAIGITDKSVVDLVANRIKKLPESTQQVLQLAACIGDTFKLEVLSIVNQKSLVSTAKQLDAALQAGLILPLSKAYKIPLVFDEDIENYEQDINNQNFYPKNLKSNIIEVGYRFLHDRVQQAAYGFIPESEKQVTHLKIGQLLLKQTPPELFSENILDIVNQLNVGVDLITEQSEKDELAKLNLMAGKKAKTATAYEAAVKYLNLGLELLKPDSWQSIYQLTFDLYVEAAEAQYLKGDFQTSETLCNLSLQEVNTILEKTKIYQIKIQSYILQNKILEALEEGIKALNLLGVRLPKKPKNWHFLEALVRTKIILARQPIKDLVYLPRMTDPYKLAAMQILMLVNPAASQAGSLIFPLTILGMVRLSVEYGNSAPSAYGYSIYGAILCDKFEDIEAGYRFGLLGLSLLEPMNANSYRCKVFYIFNAMIQHFHKHHKETITSLQHGMQSGLQTGDIEFASYCNWTVSINLFLSGNNLEVIHHNIFKYFLLTQNLNMIAVAYSISSIRQAILNFQGSLSIKDILKNEAFDEAEMIAGLGNNSSWLSTFYFTKTILSYFFQDYPQAIENARLTEKYQESNPGFLMYCVNNYYYSLALLANYKNVTSTEQKQYLKKVAANQKKMHKWAHHAACNFQHKYDLVEAEKARIFRKNIKAMHLYDRAIAGAKENEYTQEEALGNELAALFYLNLGKDKIAKTYMTDAYYGYIRWGAFAKVKDLEERYPNLIIRSETSTPSQDISRTIVSNSARMLESSSNSNSILDLTTVMKASEAITSEIVLDNLLDKLLSIILENAAAQKGCLILLKDNQLFIEAIDNDQDSDLVVLQSTPIEESQDIPLSVIHYVTRTQQPLVLKDATKEEIYKEDSYILRKQPKSVLCAPIFYQGKFTGIIYLENNQVTGAFTNSRLEILKLLTSQAAIAIENARLYAREQEKSQQLQQSLETLQQTQAQLVQTEKISSLGQLVAGVAHEVNNPVGFIAGNLSIANQYIEDLLQLLNLYQTNVPSPPEEIESFQEEIDLDYLLEDLPKMINSMELGTERIRDIMQSLRNFSRTDTADKKPVNVHEGIETTLMILQHRLKAKAERPTIQIIKKYEELPLVRCYSGQLNQAFMNLLANAIDALDESNEGKTYAEIEKNPNVITIRTSAKEEKVTIQIADNGPGMTEEVRSKLFKAFFTTKPEGKGTGLGLSISYQIITEKHGGNLYCISSPGNGAEFVIELPLEVTDDEE</sequence>
<dbReference type="EMBL" id="JADEWL010000031">
    <property type="protein sequence ID" value="MBE9213369.1"/>
    <property type="molecule type" value="Genomic_DNA"/>
</dbReference>
<dbReference type="PANTHER" id="PTHR43642:SF1">
    <property type="entry name" value="HYBRID SIGNAL TRANSDUCTION HISTIDINE KINASE G"/>
    <property type="match status" value="1"/>
</dbReference>
<dbReference type="RefSeq" id="WP_193920223.1">
    <property type="nucleotide sequence ID" value="NZ_JADEWL010000031.1"/>
</dbReference>